<name>A0A5B7EAK6_PORTR</name>
<comment type="caution">
    <text evidence="1">The sequence shown here is derived from an EMBL/GenBank/DDBJ whole genome shotgun (WGS) entry which is preliminary data.</text>
</comment>
<accession>A0A5B7EAK6</accession>
<evidence type="ECO:0000313" key="1">
    <source>
        <dbReference type="EMBL" id="MPC31162.1"/>
    </source>
</evidence>
<keyword evidence="2" id="KW-1185">Reference proteome</keyword>
<dbReference type="EMBL" id="VSRR010002379">
    <property type="protein sequence ID" value="MPC31162.1"/>
    <property type="molecule type" value="Genomic_DNA"/>
</dbReference>
<dbReference type="Proteomes" id="UP000324222">
    <property type="component" value="Unassembled WGS sequence"/>
</dbReference>
<evidence type="ECO:0000313" key="2">
    <source>
        <dbReference type="Proteomes" id="UP000324222"/>
    </source>
</evidence>
<protein>
    <submittedName>
        <fullName evidence="1">Uncharacterized protein</fullName>
    </submittedName>
</protein>
<reference evidence="1 2" key="1">
    <citation type="submission" date="2019-05" db="EMBL/GenBank/DDBJ databases">
        <title>Another draft genome of Portunus trituberculatus and its Hox gene families provides insights of decapod evolution.</title>
        <authorList>
            <person name="Jeong J.-H."/>
            <person name="Song I."/>
            <person name="Kim S."/>
            <person name="Choi T."/>
            <person name="Kim D."/>
            <person name="Ryu S."/>
            <person name="Kim W."/>
        </authorList>
    </citation>
    <scope>NUCLEOTIDE SEQUENCE [LARGE SCALE GENOMIC DNA]</scope>
    <source>
        <tissue evidence="1">Muscle</tissue>
    </source>
</reference>
<proteinExistence type="predicted"/>
<organism evidence="1 2">
    <name type="scientific">Portunus trituberculatus</name>
    <name type="common">Swimming crab</name>
    <name type="synonym">Neptunus trituberculatus</name>
    <dbReference type="NCBI Taxonomy" id="210409"/>
    <lineage>
        <taxon>Eukaryota</taxon>
        <taxon>Metazoa</taxon>
        <taxon>Ecdysozoa</taxon>
        <taxon>Arthropoda</taxon>
        <taxon>Crustacea</taxon>
        <taxon>Multicrustacea</taxon>
        <taxon>Malacostraca</taxon>
        <taxon>Eumalacostraca</taxon>
        <taxon>Eucarida</taxon>
        <taxon>Decapoda</taxon>
        <taxon>Pleocyemata</taxon>
        <taxon>Brachyura</taxon>
        <taxon>Eubrachyura</taxon>
        <taxon>Portunoidea</taxon>
        <taxon>Portunidae</taxon>
        <taxon>Portuninae</taxon>
        <taxon>Portunus</taxon>
    </lineage>
</organism>
<sequence>MKKNKLQSVSTFKEIVLISRNFGVDKDAFKEMVAYVSASGFGSFMHGICEDAKMSRGPATGKKKKKKKF</sequence>
<gene>
    <name evidence="1" type="ORF">E2C01_024441</name>
</gene>
<dbReference type="AlphaFoldDB" id="A0A5B7EAK6"/>